<dbReference type="InterPro" id="IPR000827">
    <property type="entry name" value="Chemokine_CC_CS"/>
</dbReference>
<protein>
    <recommendedName>
        <fullName evidence="9">C-C motif chemokine</fullName>
    </recommendedName>
</protein>
<feature type="domain" description="Chemokine interleukin-8-like" evidence="10">
    <location>
        <begin position="29"/>
        <end position="88"/>
    </location>
</feature>
<dbReference type="GO" id="GO:0008009">
    <property type="term" value="F:chemokine activity"/>
    <property type="evidence" value="ECO:0007669"/>
    <property type="project" value="InterPro"/>
</dbReference>
<dbReference type="PANTHER" id="PTHR12015:SF147">
    <property type="entry name" value="C-C MOTIF CHEMOKINE 13"/>
    <property type="match status" value="1"/>
</dbReference>
<evidence type="ECO:0000313" key="12">
    <source>
        <dbReference type="Proteomes" id="UP000299084"/>
    </source>
</evidence>
<dbReference type="OrthoDB" id="9404618at2759"/>
<dbReference type="PROSITE" id="PS00472">
    <property type="entry name" value="SMALL_CYTOKINES_CC"/>
    <property type="match status" value="1"/>
</dbReference>
<dbReference type="GO" id="GO:0048245">
    <property type="term" value="P:eosinophil chemotaxis"/>
    <property type="evidence" value="ECO:0007669"/>
    <property type="project" value="TreeGrafter"/>
</dbReference>
<evidence type="ECO:0000256" key="1">
    <source>
        <dbReference type="ARBA" id="ARBA00004613"/>
    </source>
</evidence>
<keyword evidence="6 9" id="KW-0732">Signal</keyword>
<dbReference type="InterPro" id="IPR039809">
    <property type="entry name" value="Chemokine_b/g/d"/>
</dbReference>
<dbReference type="GO" id="GO:0030335">
    <property type="term" value="P:positive regulation of cell migration"/>
    <property type="evidence" value="ECO:0007669"/>
    <property type="project" value="TreeGrafter"/>
</dbReference>
<feature type="chain" id="PRO_5024507639" description="C-C motif chemokine" evidence="9">
    <location>
        <begin position="24"/>
        <end position="102"/>
    </location>
</feature>
<proteinExistence type="inferred from homology"/>
<accession>A0A5N4D3W0</accession>
<sequence length="102" mass="11584">MKVSMVLLCLLLTAMVFSTQVLALPASIPTICCFTMAKRKISIQRLQSYRRITGSKCPQKAVIFSTKQAKKICADPQKKWVQEAMKYLDQKSQTLKPQILTF</sequence>
<dbReference type="KEGG" id="cdk:105088258"/>
<dbReference type="InterPro" id="IPR036048">
    <property type="entry name" value="Interleukin_8-like_sf"/>
</dbReference>
<dbReference type="Gene3D" id="2.40.50.40">
    <property type="match status" value="1"/>
</dbReference>
<evidence type="ECO:0000256" key="8">
    <source>
        <dbReference type="ARBA" id="ARBA00023198"/>
    </source>
</evidence>
<evidence type="ECO:0000256" key="9">
    <source>
        <dbReference type="RuleBase" id="RU361150"/>
    </source>
</evidence>
<keyword evidence="4 9" id="KW-0202">Cytokine</keyword>
<dbReference type="FunFam" id="2.40.50.40:FF:000002">
    <property type="entry name" value="C-C motif chemokine"/>
    <property type="match status" value="1"/>
</dbReference>
<gene>
    <name evidence="11" type="primary">Eotaxin</name>
    <name evidence="11" type="ORF">Cadr_000019305</name>
</gene>
<dbReference type="Pfam" id="PF00048">
    <property type="entry name" value="IL8"/>
    <property type="match status" value="1"/>
</dbReference>
<keyword evidence="3 9" id="KW-0145">Chemotaxis</keyword>
<reference evidence="11 12" key="1">
    <citation type="journal article" date="2019" name="Mol. Ecol. Resour.">
        <title>Improving Illumina assemblies with Hi-C and long reads: an example with the North African dromedary.</title>
        <authorList>
            <person name="Elbers J.P."/>
            <person name="Rogers M.F."/>
            <person name="Perelman P.L."/>
            <person name="Proskuryakova A.A."/>
            <person name="Serdyukova N.A."/>
            <person name="Johnson W.E."/>
            <person name="Horin P."/>
            <person name="Corander J."/>
            <person name="Murphy D."/>
            <person name="Burger P.A."/>
        </authorList>
    </citation>
    <scope>NUCLEOTIDE SEQUENCE [LARGE SCALE GENOMIC DNA]</scope>
    <source>
        <strain evidence="11">Drom800</strain>
        <tissue evidence="11">Blood</tissue>
    </source>
</reference>
<evidence type="ECO:0000256" key="7">
    <source>
        <dbReference type="ARBA" id="ARBA00023157"/>
    </source>
</evidence>
<keyword evidence="12" id="KW-1185">Reference proteome</keyword>
<name>A0A5N4D3W0_CAMDR</name>
<dbReference type="InterPro" id="IPR001811">
    <property type="entry name" value="Chemokine_IL8-like_dom"/>
</dbReference>
<keyword evidence="5 9" id="KW-0964">Secreted</keyword>
<dbReference type="SMART" id="SM00199">
    <property type="entry name" value="SCY"/>
    <property type="match status" value="1"/>
</dbReference>
<evidence type="ECO:0000313" key="11">
    <source>
        <dbReference type="EMBL" id="KAB1265808.1"/>
    </source>
</evidence>
<comment type="similarity">
    <text evidence="2 9">Belongs to the intercrine beta (chemokine CC) family.</text>
</comment>
<dbReference type="GO" id="GO:0061844">
    <property type="term" value="P:antimicrobial humoral immune response mediated by antimicrobial peptide"/>
    <property type="evidence" value="ECO:0007669"/>
    <property type="project" value="TreeGrafter"/>
</dbReference>
<evidence type="ECO:0000256" key="6">
    <source>
        <dbReference type="ARBA" id="ARBA00022729"/>
    </source>
</evidence>
<keyword evidence="8" id="KW-0395">Inflammatory response</keyword>
<evidence type="ECO:0000256" key="4">
    <source>
        <dbReference type="ARBA" id="ARBA00022514"/>
    </source>
</evidence>
<dbReference type="GO" id="GO:0070098">
    <property type="term" value="P:chemokine-mediated signaling pathway"/>
    <property type="evidence" value="ECO:0007669"/>
    <property type="project" value="TreeGrafter"/>
</dbReference>
<dbReference type="GO" id="GO:0005615">
    <property type="term" value="C:extracellular space"/>
    <property type="evidence" value="ECO:0007669"/>
    <property type="project" value="UniProtKB-KW"/>
</dbReference>
<dbReference type="CDD" id="cd00272">
    <property type="entry name" value="Chemokine_CC"/>
    <property type="match status" value="1"/>
</dbReference>
<evidence type="ECO:0000256" key="5">
    <source>
        <dbReference type="ARBA" id="ARBA00022525"/>
    </source>
</evidence>
<dbReference type="GO" id="GO:0048020">
    <property type="term" value="F:CCR chemokine receptor binding"/>
    <property type="evidence" value="ECO:0007669"/>
    <property type="project" value="TreeGrafter"/>
</dbReference>
<keyword evidence="7" id="KW-1015">Disulfide bond</keyword>
<feature type="signal peptide" evidence="9">
    <location>
        <begin position="1"/>
        <end position="23"/>
    </location>
</feature>
<evidence type="ECO:0000256" key="3">
    <source>
        <dbReference type="ARBA" id="ARBA00022500"/>
    </source>
</evidence>
<dbReference type="GO" id="GO:0006954">
    <property type="term" value="P:inflammatory response"/>
    <property type="evidence" value="ECO:0007669"/>
    <property type="project" value="UniProtKB-KW"/>
</dbReference>
<evidence type="ECO:0000259" key="10">
    <source>
        <dbReference type="SMART" id="SM00199"/>
    </source>
</evidence>
<evidence type="ECO:0000256" key="2">
    <source>
        <dbReference type="ARBA" id="ARBA00010868"/>
    </source>
</evidence>
<dbReference type="PANTHER" id="PTHR12015">
    <property type="entry name" value="SMALL INDUCIBLE CYTOKINE A"/>
    <property type="match status" value="1"/>
</dbReference>
<comment type="caution">
    <text evidence="11">The sequence shown here is derived from an EMBL/GenBank/DDBJ whole genome shotgun (WGS) entry which is preliminary data.</text>
</comment>
<dbReference type="SUPFAM" id="SSF54117">
    <property type="entry name" value="Interleukin 8-like chemokines"/>
    <property type="match status" value="1"/>
</dbReference>
<dbReference type="STRING" id="9838.ENSCDRP00005027242"/>
<dbReference type="AlphaFoldDB" id="A0A5N4D3W0"/>
<organism evidence="11 12">
    <name type="scientific">Camelus dromedarius</name>
    <name type="common">Dromedary</name>
    <name type="synonym">Arabian camel</name>
    <dbReference type="NCBI Taxonomy" id="9838"/>
    <lineage>
        <taxon>Eukaryota</taxon>
        <taxon>Metazoa</taxon>
        <taxon>Chordata</taxon>
        <taxon>Craniata</taxon>
        <taxon>Vertebrata</taxon>
        <taxon>Euteleostomi</taxon>
        <taxon>Mammalia</taxon>
        <taxon>Eutheria</taxon>
        <taxon>Laurasiatheria</taxon>
        <taxon>Artiodactyla</taxon>
        <taxon>Tylopoda</taxon>
        <taxon>Camelidae</taxon>
        <taxon>Camelus</taxon>
    </lineage>
</organism>
<comment type="subcellular location">
    <subcellularLocation>
        <location evidence="1 9">Secreted</location>
    </subcellularLocation>
</comment>
<dbReference type="EMBL" id="JWIN03000016">
    <property type="protein sequence ID" value="KAB1265808.1"/>
    <property type="molecule type" value="Genomic_DNA"/>
</dbReference>
<dbReference type="Proteomes" id="UP000299084">
    <property type="component" value="Unassembled WGS sequence"/>
</dbReference>